<protein>
    <submittedName>
        <fullName evidence="10">Thioesterase</fullName>
    </submittedName>
</protein>
<evidence type="ECO:0000256" key="7">
    <source>
        <dbReference type="ARBA" id="ARBA00023160"/>
    </source>
</evidence>
<dbReference type="PANTHER" id="PTHR31727:SF6">
    <property type="entry name" value="OLEOYL-ACYL CARRIER PROTEIN THIOESTERASE 1, CHLOROPLASTIC"/>
    <property type="match status" value="1"/>
</dbReference>
<keyword evidence="3" id="KW-0378">Hydrolase</keyword>
<gene>
    <name evidence="10" type="ORF">QVH07_04030</name>
</gene>
<comment type="caution">
    <text evidence="10">The sequence shown here is derived from an EMBL/GenBank/DDBJ whole genome shotgun (WGS) entry which is preliminary data.</text>
</comment>
<dbReference type="Pfam" id="PF01643">
    <property type="entry name" value="Acyl-ACP_TE"/>
    <property type="match status" value="1"/>
</dbReference>
<dbReference type="InterPro" id="IPR049427">
    <property type="entry name" value="Acyl-ACP_TE_C"/>
</dbReference>
<keyword evidence="11" id="KW-1185">Reference proteome</keyword>
<dbReference type="EMBL" id="JAUEPH010000002">
    <property type="protein sequence ID" value="MDN3203298.1"/>
    <property type="molecule type" value="Genomic_DNA"/>
</dbReference>
<keyword evidence="2" id="KW-0444">Lipid biosynthesis</keyword>
<evidence type="ECO:0000256" key="4">
    <source>
        <dbReference type="ARBA" id="ARBA00022832"/>
    </source>
</evidence>
<dbReference type="InterPro" id="IPR029069">
    <property type="entry name" value="HotDog_dom_sf"/>
</dbReference>
<sequence>MNKDLRGFQFSIEAEVQSFQVRPDGKIWLHALADWFQEIAWRHANSGGFGTEINQSQLMWALARLEIKAKKLPTWGDNFKLYTAGRGVNKIFAFREFLLTDSEGEKLVEGMSSWLLLDSATKRPKNPEVVLPESLFDPKLKPNWEPEKIRVLNGDFSIRHKKVEPTDVDLYQHVNNTSYLRWAENITYSEREPAKHCLINYLSESHLGDELDIRQLPTGSGHYLEGAIQGIKVFTSLWN</sequence>
<accession>A0ABT7Y9U8</accession>
<organism evidence="10 11">
    <name type="scientific">Algoriphagus sediminis</name>
    <dbReference type="NCBI Taxonomy" id="3057113"/>
    <lineage>
        <taxon>Bacteria</taxon>
        <taxon>Pseudomonadati</taxon>
        <taxon>Bacteroidota</taxon>
        <taxon>Cytophagia</taxon>
        <taxon>Cytophagales</taxon>
        <taxon>Cyclobacteriaceae</taxon>
        <taxon>Algoriphagus</taxon>
    </lineage>
</organism>
<evidence type="ECO:0000313" key="10">
    <source>
        <dbReference type="EMBL" id="MDN3203298.1"/>
    </source>
</evidence>
<name>A0ABT7Y9U8_9BACT</name>
<evidence type="ECO:0000256" key="2">
    <source>
        <dbReference type="ARBA" id="ARBA00022516"/>
    </source>
</evidence>
<feature type="domain" description="Acyl-ACP thioesterase-like C-terminal" evidence="9">
    <location>
        <begin position="159"/>
        <end position="214"/>
    </location>
</feature>
<keyword evidence="5" id="KW-0809">Transit peptide</keyword>
<dbReference type="Pfam" id="PF20791">
    <property type="entry name" value="Acyl-ACP_TE_C"/>
    <property type="match status" value="1"/>
</dbReference>
<evidence type="ECO:0000256" key="5">
    <source>
        <dbReference type="ARBA" id="ARBA00022946"/>
    </source>
</evidence>
<evidence type="ECO:0000259" key="9">
    <source>
        <dbReference type="Pfam" id="PF20791"/>
    </source>
</evidence>
<keyword evidence="7" id="KW-0275">Fatty acid biosynthesis</keyword>
<dbReference type="SUPFAM" id="SSF54637">
    <property type="entry name" value="Thioesterase/thiol ester dehydrase-isomerase"/>
    <property type="match status" value="2"/>
</dbReference>
<evidence type="ECO:0000313" key="11">
    <source>
        <dbReference type="Proteomes" id="UP001171916"/>
    </source>
</evidence>
<dbReference type="Gene3D" id="3.10.129.10">
    <property type="entry name" value="Hotdog Thioesterase"/>
    <property type="match status" value="1"/>
</dbReference>
<feature type="domain" description="Acyl-ACP thioesterase N-terminal hotdog" evidence="8">
    <location>
        <begin position="10"/>
        <end position="125"/>
    </location>
</feature>
<dbReference type="Proteomes" id="UP001171916">
    <property type="component" value="Unassembled WGS sequence"/>
</dbReference>
<dbReference type="InterPro" id="IPR045023">
    <property type="entry name" value="FATA/B"/>
</dbReference>
<reference evidence="10" key="1">
    <citation type="submission" date="2023-06" db="EMBL/GenBank/DDBJ databases">
        <title>Robiginitalea aurantiacus sp. nov. and Algoriphagus sediminis sp. nov., isolated from coastal sediment.</title>
        <authorList>
            <person name="Zhou Z.Y."/>
            <person name="An J."/>
            <person name="Jia Y.W."/>
            <person name="Du Z.J."/>
        </authorList>
    </citation>
    <scope>NUCLEOTIDE SEQUENCE</scope>
    <source>
        <strain evidence="10">C2-7</strain>
    </source>
</reference>
<evidence type="ECO:0000256" key="6">
    <source>
        <dbReference type="ARBA" id="ARBA00023098"/>
    </source>
</evidence>
<keyword evidence="6" id="KW-0443">Lipid metabolism</keyword>
<dbReference type="RefSeq" id="WP_289998862.1">
    <property type="nucleotide sequence ID" value="NZ_JAUEPH010000002.1"/>
</dbReference>
<evidence type="ECO:0000256" key="3">
    <source>
        <dbReference type="ARBA" id="ARBA00022801"/>
    </source>
</evidence>
<evidence type="ECO:0000259" key="8">
    <source>
        <dbReference type="Pfam" id="PF01643"/>
    </source>
</evidence>
<evidence type="ECO:0000256" key="1">
    <source>
        <dbReference type="ARBA" id="ARBA00006500"/>
    </source>
</evidence>
<dbReference type="InterPro" id="IPR002864">
    <property type="entry name" value="Acyl-ACP_thioesterase_NHD"/>
</dbReference>
<comment type="similarity">
    <text evidence="1">Belongs to the acyl-ACP thioesterase family.</text>
</comment>
<keyword evidence="4" id="KW-0276">Fatty acid metabolism</keyword>
<proteinExistence type="inferred from homology"/>
<dbReference type="CDD" id="cd00586">
    <property type="entry name" value="4HBT"/>
    <property type="match status" value="1"/>
</dbReference>
<dbReference type="PANTHER" id="PTHR31727">
    <property type="entry name" value="OLEOYL-ACYL CARRIER PROTEIN THIOESTERASE 1, CHLOROPLASTIC"/>
    <property type="match status" value="1"/>
</dbReference>